<keyword evidence="1" id="KW-1133">Transmembrane helix</keyword>
<reference evidence="3" key="2">
    <citation type="submission" date="2016-04" db="EMBL/GenBank/DDBJ databases">
        <title>Planomonospora sphaerica JCM9374 whole genome shotgun sequence.</title>
        <authorList>
            <person name="Suzuki T."/>
            <person name="Dohra H."/>
            <person name="Kodani S."/>
        </authorList>
    </citation>
    <scope>NUCLEOTIDE SEQUENCE [LARGE SCALE GENOMIC DNA]</scope>
    <source>
        <strain evidence="3">JCM 9374</strain>
    </source>
</reference>
<keyword evidence="1" id="KW-0812">Transmembrane</keyword>
<evidence type="ECO:0000313" key="2">
    <source>
        <dbReference type="EMBL" id="GAT70555.1"/>
    </source>
</evidence>
<proteinExistence type="predicted"/>
<comment type="caution">
    <text evidence="2">The sequence shown here is derived from an EMBL/GenBank/DDBJ whole genome shotgun (WGS) entry which is preliminary data.</text>
</comment>
<dbReference type="OrthoDB" id="3542632at2"/>
<name>A0A171DNB0_9ACTN</name>
<reference evidence="2 3" key="1">
    <citation type="journal article" date="2016" name="Genome Announc.">
        <title>Draft Genome Sequence of Planomonospora sphaerica JCM9374, a Rare Actinomycete.</title>
        <authorList>
            <person name="Dohra H."/>
            <person name="Suzuki T."/>
            <person name="Inoue Y."/>
            <person name="Kodani S."/>
        </authorList>
    </citation>
    <scope>NUCLEOTIDE SEQUENCE [LARGE SCALE GENOMIC DNA]</scope>
    <source>
        <strain evidence="2 3">JCM 9374</strain>
    </source>
</reference>
<protein>
    <submittedName>
        <fullName evidence="2">Membrane protein</fullName>
    </submittedName>
</protein>
<dbReference type="EMBL" id="BDCX01000017">
    <property type="protein sequence ID" value="GAT70555.1"/>
    <property type="molecule type" value="Genomic_DNA"/>
</dbReference>
<feature type="transmembrane region" description="Helical" evidence="1">
    <location>
        <begin position="50"/>
        <end position="71"/>
    </location>
</feature>
<feature type="transmembrane region" description="Helical" evidence="1">
    <location>
        <begin position="21"/>
        <end position="44"/>
    </location>
</feature>
<feature type="transmembrane region" description="Helical" evidence="1">
    <location>
        <begin position="92"/>
        <end position="113"/>
    </location>
</feature>
<evidence type="ECO:0000256" key="1">
    <source>
        <dbReference type="SAM" id="Phobius"/>
    </source>
</evidence>
<organism evidence="2 3">
    <name type="scientific">Planomonospora sphaerica</name>
    <dbReference type="NCBI Taxonomy" id="161355"/>
    <lineage>
        <taxon>Bacteria</taxon>
        <taxon>Bacillati</taxon>
        <taxon>Actinomycetota</taxon>
        <taxon>Actinomycetes</taxon>
        <taxon>Streptosporangiales</taxon>
        <taxon>Streptosporangiaceae</taxon>
        <taxon>Planomonospora</taxon>
    </lineage>
</organism>
<keyword evidence="3" id="KW-1185">Reference proteome</keyword>
<gene>
    <name evidence="2" type="ORF">PS9374_06241</name>
</gene>
<accession>A0A171DNB0</accession>
<dbReference type="AlphaFoldDB" id="A0A171DNB0"/>
<dbReference type="Proteomes" id="UP000077701">
    <property type="component" value="Unassembled WGS sequence"/>
</dbReference>
<dbReference type="RefSeq" id="WP_068902860.1">
    <property type="nucleotide sequence ID" value="NZ_BDCX01000017.1"/>
</dbReference>
<evidence type="ECO:0000313" key="3">
    <source>
        <dbReference type="Proteomes" id="UP000077701"/>
    </source>
</evidence>
<feature type="transmembrane region" description="Helical" evidence="1">
    <location>
        <begin position="125"/>
        <end position="143"/>
    </location>
</feature>
<keyword evidence="1" id="KW-0472">Membrane</keyword>
<sequence>MKEELTRRDEMSLSGAALRGAPWKAAAVTGGAAAATSFGLGVILPGDASLTWALCLGISLFSMIAAVGSVTRPDVADRVTRSARQWARNHPWRFSLYPALGSAALMYPVQLIIDREGPFSAALDALQGGVAVYLVTAVLALVLGGRKQASLPRGH</sequence>